<proteinExistence type="predicted"/>
<feature type="domain" description="LysR substrate-binding" evidence="1">
    <location>
        <begin position="2"/>
        <end position="60"/>
    </location>
</feature>
<reference evidence="2 3" key="1">
    <citation type="submission" date="2020-08" db="EMBL/GenBank/DDBJ databases">
        <title>Genomic Encyclopedia of Type Strains, Phase III (KMG-III): the genomes of soil and plant-associated and newly described type strains.</title>
        <authorList>
            <person name="Whitman W."/>
        </authorList>
    </citation>
    <scope>NUCLEOTIDE SEQUENCE [LARGE SCALE GENOMIC DNA]</scope>
    <source>
        <strain evidence="2 3">CECT 8693</strain>
    </source>
</reference>
<evidence type="ECO:0000313" key="3">
    <source>
        <dbReference type="Proteomes" id="UP000567067"/>
    </source>
</evidence>
<protein>
    <submittedName>
        <fullName evidence="2">DNA-binding transcriptional LysR family regulator</fullName>
    </submittedName>
</protein>
<accession>A0A7W3SW80</accession>
<keyword evidence="3" id="KW-1185">Reference proteome</keyword>
<name>A0A7W3SW80_9BACL</name>
<dbReference type="Gene3D" id="3.40.190.290">
    <property type="match status" value="1"/>
</dbReference>
<dbReference type="CDD" id="cd05466">
    <property type="entry name" value="PBP2_LTTR_substrate"/>
    <property type="match status" value="1"/>
</dbReference>
<comment type="caution">
    <text evidence="2">The sequence shown here is derived from an EMBL/GenBank/DDBJ whole genome shotgun (WGS) entry which is preliminary data.</text>
</comment>
<dbReference type="SUPFAM" id="SSF53850">
    <property type="entry name" value="Periplasmic binding protein-like II"/>
    <property type="match status" value="1"/>
</dbReference>
<dbReference type="EMBL" id="JACJIP010000026">
    <property type="protein sequence ID" value="MBA9087098.1"/>
    <property type="molecule type" value="Genomic_DNA"/>
</dbReference>
<sequence length="65" mass="7417">MSMIESGLGISILPELILKRTPYRIVAKELDIPAYRKIGLALRDKKTASLAVKRFLDYLQCRNQP</sequence>
<keyword evidence="2" id="KW-0238">DNA-binding</keyword>
<dbReference type="GO" id="GO:0003677">
    <property type="term" value="F:DNA binding"/>
    <property type="evidence" value="ECO:0007669"/>
    <property type="project" value="UniProtKB-KW"/>
</dbReference>
<evidence type="ECO:0000259" key="1">
    <source>
        <dbReference type="Pfam" id="PF03466"/>
    </source>
</evidence>
<evidence type="ECO:0000313" key="2">
    <source>
        <dbReference type="EMBL" id="MBA9087098.1"/>
    </source>
</evidence>
<dbReference type="AlphaFoldDB" id="A0A7W3SW80"/>
<dbReference type="Pfam" id="PF03466">
    <property type="entry name" value="LysR_substrate"/>
    <property type="match status" value="1"/>
</dbReference>
<gene>
    <name evidence="2" type="ORF">FHR92_003579</name>
</gene>
<dbReference type="InterPro" id="IPR005119">
    <property type="entry name" value="LysR_subst-bd"/>
</dbReference>
<dbReference type="Proteomes" id="UP000567067">
    <property type="component" value="Unassembled WGS sequence"/>
</dbReference>
<organism evidence="2 3">
    <name type="scientific">Fontibacillus solani</name>
    <dbReference type="NCBI Taxonomy" id="1572857"/>
    <lineage>
        <taxon>Bacteria</taxon>
        <taxon>Bacillati</taxon>
        <taxon>Bacillota</taxon>
        <taxon>Bacilli</taxon>
        <taxon>Bacillales</taxon>
        <taxon>Paenibacillaceae</taxon>
        <taxon>Fontibacillus</taxon>
    </lineage>
</organism>